<comment type="similarity">
    <text evidence="2 7 8">In the C-terminal section; belongs to the purine/pyrimidine phosphoribosyltransferase family.</text>
</comment>
<dbReference type="Pfam" id="PF13522">
    <property type="entry name" value="GATase_6"/>
    <property type="match status" value="1"/>
</dbReference>
<comment type="caution">
    <text evidence="7">Lacks conserved residue(s) required for the propagation of feature annotation.</text>
</comment>
<evidence type="ECO:0000256" key="6">
    <source>
        <dbReference type="ARBA" id="ARBA00022962"/>
    </source>
</evidence>
<keyword evidence="6 7" id="KW-0315">Glutamine amidotransferase</keyword>
<keyword evidence="7" id="KW-0408">Iron</keyword>
<keyword evidence="7" id="KW-0479">Metal-binding</keyword>
<feature type="binding site" evidence="7">
    <location>
        <position position="441"/>
    </location>
    <ligand>
        <name>[4Fe-4S] cluster</name>
        <dbReference type="ChEBI" id="CHEBI:49883"/>
    </ligand>
</feature>
<evidence type="ECO:0000256" key="8">
    <source>
        <dbReference type="PIRNR" id="PIRNR000485"/>
    </source>
</evidence>
<dbReference type="NCBIfam" id="TIGR01134">
    <property type="entry name" value="purF"/>
    <property type="match status" value="1"/>
</dbReference>
<feature type="binding site" evidence="7">
    <location>
        <position position="241"/>
    </location>
    <ligand>
        <name>[4Fe-4S] cluster</name>
        <dbReference type="ChEBI" id="CHEBI:49883"/>
    </ligand>
</feature>
<evidence type="ECO:0000313" key="11">
    <source>
        <dbReference type="Proteomes" id="UP001461341"/>
    </source>
</evidence>
<keyword evidence="4 7" id="KW-0808">Transferase</keyword>
<proteinExistence type="inferred from homology"/>
<dbReference type="InterPro" id="IPR029057">
    <property type="entry name" value="PRTase-like"/>
</dbReference>
<dbReference type="HAMAP" id="MF_01931">
    <property type="entry name" value="PurF"/>
    <property type="match status" value="1"/>
</dbReference>
<feature type="domain" description="Glutamine amidotransferase type-2" evidence="9">
    <location>
        <begin position="7"/>
        <end position="225"/>
    </location>
</feature>
<dbReference type="InterPro" id="IPR029055">
    <property type="entry name" value="Ntn_hydrolases_N"/>
</dbReference>
<keyword evidence="3 7" id="KW-0328">Glycosyltransferase</keyword>
<feature type="binding site" evidence="7">
    <location>
        <position position="387"/>
    </location>
    <ligand>
        <name>[4Fe-4S] cluster</name>
        <dbReference type="ChEBI" id="CHEBI:49883"/>
    </ligand>
</feature>
<dbReference type="EC" id="2.4.2.14" evidence="7"/>
<reference evidence="10 11" key="1">
    <citation type="submission" date="2023-03" db="EMBL/GenBank/DDBJ databases">
        <title>Novel Species.</title>
        <authorList>
            <person name="Ma S."/>
        </authorList>
    </citation>
    <scope>NUCLEOTIDE SEQUENCE [LARGE SCALE GENOMIC DNA]</scope>
    <source>
        <strain evidence="10 11">B11</strain>
    </source>
</reference>
<dbReference type="Gene3D" id="3.60.20.10">
    <property type="entry name" value="Glutamine Phosphoribosylpyrophosphate, subunit 1, domain 1"/>
    <property type="match status" value="1"/>
</dbReference>
<evidence type="ECO:0000256" key="2">
    <source>
        <dbReference type="ARBA" id="ARBA00010138"/>
    </source>
</evidence>
<dbReference type="CDD" id="cd06223">
    <property type="entry name" value="PRTases_typeI"/>
    <property type="match status" value="1"/>
</dbReference>
<evidence type="ECO:0000256" key="7">
    <source>
        <dbReference type="HAMAP-Rule" id="MF_01931"/>
    </source>
</evidence>
<dbReference type="SUPFAM" id="SSF56235">
    <property type="entry name" value="N-terminal nucleophile aminohydrolases (Ntn hydrolases)"/>
    <property type="match status" value="1"/>
</dbReference>
<dbReference type="InterPro" id="IPR035584">
    <property type="entry name" value="PurF_N"/>
</dbReference>
<name>A0ABZ2YHA6_9BACT</name>
<gene>
    <name evidence="7 10" type="primary">purF</name>
    <name evidence="10" type="ORF">QBE54_02780</name>
</gene>
<keyword evidence="11" id="KW-1185">Reference proteome</keyword>
<dbReference type="InterPro" id="IPR017932">
    <property type="entry name" value="GATase_2_dom"/>
</dbReference>
<sequence length="462" mass="51510">MGLKESCGVFGVFGLPNAVELTYLGLFSLQHRGQESAGIVVWDGKSLQEKKGMGLVSEVFHPSDFERLKGHVALGHVRYSTTGSSSLKNAQPFLGDCRFGELGIAHNGNLTNTLQLRKQLTRLGSVFRSSMDTELILHLIARSQFDNLEDSIKEALWQMRGAFSLGIIAPDRLIAVRDPWGFRPLALGKLDGGYVISSESCAFDVLGAEFLREIAPGEMVVIDQNGVRSFFYAYSSRKAFCVFELIYFARPDSLVFGNSVYEARKKMGQKLAAREFAVADMVIPVPDSGMCAALGFAEFSGIPLELGFIRNPYVGRTFIRPRQDERELAIDIKLNPLKSLLQNKRVIVIEDSIVRGNTSRRRITTLKRAGVKEVHMRVSSPPHRFPCFYGVDFPSSSELVAFGKSVEEIRQYLDLDSLQYLDIEDLKEIVGNAGKDFCFACFNGDYPVRIEKEFAKNALEKV</sequence>
<dbReference type="PIRSF" id="PIRSF000485">
    <property type="entry name" value="Amd_phspho_trans"/>
    <property type="match status" value="1"/>
</dbReference>
<dbReference type="Proteomes" id="UP001461341">
    <property type="component" value="Chromosome"/>
</dbReference>
<dbReference type="CDD" id="cd00715">
    <property type="entry name" value="GPATase_N"/>
    <property type="match status" value="1"/>
</dbReference>
<dbReference type="Gene3D" id="3.40.50.2020">
    <property type="match status" value="1"/>
</dbReference>
<feature type="active site" description="Nucleophile" evidence="7">
    <location>
        <position position="7"/>
    </location>
</feature>
<comment type="cofactor">
    <cofactor evidence="7">
        <name>[4Fe-4S] cluster</name>
        <dbReference type="ChEBI" id="CHEBI:49883"/>
    </cofactor>
    <text evidence="7">Binds 1 [4Fe-4S] cluster per subunit.</text>
</comment>
<feature type="binding site" evidence="7">
    <location>
        <position position="438"/>
    </location>
    <ligand>
        <name>[4Fe-4S] cluster</name>
        <dbReference type="ChEBI" id="CHEBI:49883"/>
    </ligand>
</feature>
<comment type="pathway">
    <text evidence="1 7 8">Purine metabolism; IMP biosynthesis via de novo pathway; N(1)-(5-phospho-D-ribosyl)glycinamide from 5-phospho-alpha-D-ribose 1-diphosphate: step 1/2.</text>
</comment>
<dbReference type="PROSITE" id="PS51278">
    <property type="entry name" value="GATASE_TYPE_2"/>
    <property type="match status" value="1"/>
</dbReference>
<accession>A0ABZ2YHA6</accession>
<organism evidence="10 11">
    <name type="scientific">Thermatribacter velox</name>
    <dbReference type="NCBI Taxonomy" id="3039681"/>
    <lineage>
        <taxon>Bacteria</taxon>
        <taxon>Pseudomonadati</taxon>
        <taxon>Atribacterota</taxon>
        <taxon>Atribacteria</taxon>
        <taxon>Atribacterales</taxon>
        <taxon>Thermatribacteraceae</taxon>
        <taxon>Thermatribacter</taxon>
    </lineage>
</organism>
<dbReference type="EMBL" id="CP121689">
    <property type="protein sequence ID" value="WZL77215.1"/>
    <property type="molecule type" value="Genomic_DNA"/>
</dbReference>
<keyword evidence="5 7" id="KW-0658">Purine biosynthesis</keyword>
<protein>
    <recommendedName>
        <fullName evidence="7">Amidophosphoribosyltransferase</fullName>
        <shortName evidence="7">ATase</shortName>
        <ecNumber evidence="7">2.4.2.14</ecNumber>
    </recommendedName>
    <alternativeName>
        <fullName evidence="7">Glutamine phosphoribosylpyrophosphate amidotransferase</fullName>
        <shortName evidence="7">GPATase</shortName>
    </alternativeName>
</protein>
<evidence type="ECO:0000256" key="4">
    <source>
        <dbReference type="ARBA" id="ARBA00022679"/>
    </source>
</evidence>
<keyword evidence="7" id="KW-0411">Iron-sulfur</keyword>
<evidence type="ECO:0000256" key="3">
    <source>
        <dbReference type="ARBA" id="ARBA00022676"/>
    </source>
</evidence>
<dbReference type="InterPro" id="IPR000836">
    <property type="entry name" value="PRTase_dom"/>
</dbReference>
<evidence type="ECO:0000313" key="10">
    <source>
        <dbReference type="EMBL" id="WZL77215.1"/>
    </source>
</evidence>
<evidence type="ECO:0000259" key="9">
    <source>
        <dbReference type="PROSITE" id="PS51278"/>
    </source>
</evidence>
<evidence type="ECO:0000256" key="1">
    <source>
        <dbReference type="ARBA" id="ARBA00005209"/>
    </source>
</evidence>
<keyword evidence="7" id="KW-0004">4Fe-4S</keyword>
<comment type="function">
    <text evidence="7">Catalyzes the formation of phosphoribosylamine from phosphoribosylpyrophosphate (PRPP) and glutamine.</text>
</comment>
<dbReference type="GO" id="GO:0004044">
    <property type="term" value="F:amidophosphoribosyltransferase activity"/>
    <property type="evidence" value="ECO:0007669"/>
    <property type="project" value="UniProtKB-EC"/>
</dbReference>
<comment type="catalytic activity">
    <reaction evidence="7 8">
        <text>5-phospho-beta-D-ribosylamine + L-glutamate + diphosphate = 5-phospho-alpha-D-ribose 1-diphosphate + L-glutamine + H2O</text>
        <dbReference type="Rhea" id="RHEA:14905"/>
        <dbReference type="ChEBI" id="CHEBI:15377"/>
        <dbReference type="ChEBI" id="CHEBI:29985"/>
        <dbReference type="ChEBI" id="CHEBI:33019"/>
        <dbReference type="ChEBI" id="CHEBI:58017"/>
        <dbReference type="ChEBI" id="CHEBI:58359"/>
        <dbReference type="ChEBI" id="CHEBI:58681"/>
        <dbReference type="EC" id="2.4.2.14"/>
    </reaction>
</comment>
<dbReference type="PANTHER" id="PTHR11907">
    <property type="entry name" value="AMIDOPHOSPHORIBOSYLTRANSFERASE"/>
    <property type="match status" value="1"/>
</dbReference>
<evidence type="ECO:0000256" key="5">
    <source>
        <dbReference type="ARBA" id="ARBA00022755"/>
    </source>
</evidence>
<dbReference type="InterPro" id="IPR005854">
    <property type="entry name" value="PurF"/>
</dbReference>
<dbReference type="SUPFAM" id="SSF53271">
    <property type="entry name" value="PRTase-like"/>
    <property type="match status" value="1"/>
</dbReference>